<dbReference type="PANTHER" id="PTHR42826">
    <property type="entry name" value="DICARBOXYLATE TRANSPORTER 2.1, CHLOROPLASTIC"/>
    <property type="match status" value="1"/>
</dbReference>
<evidence type="ECO:0000256" key="1">
    <source>
        <dbReference type="ARBA" id="ARBA00004141"/>
    </source>
</evidence>
<feature type="transmembrane region" description="Helical" evidence="6">
    <location>
        <begin position="436"/>
        <end position="457"/>
    </location>
</feature>
<keyword evidence="3 6" id="KW-0812">Transmembrane</keyword>
<feature type="transmembrane region" description="Helical" evidence="6">
    <location>
        <begin position="78"/>
        <end position="100"/>
    </location>
</feature>
<feature type="transmembrane region" description="Helical" evidence="6">
    <location>
        <begin position="341"/>
        <end position="363"/>
    </location>
</feature>
<feature type="transmembrane region" description="Helical" evidence="6">
    <location>
        <begin position="120"/>
        <end position="139"/>
    </location>
</feature>
<evidence type="ECO:0000256" key="2">
    <source>
        <dbReference type="ARBA" id="ARBA00007349"/>
    </source>
</evidence>
<evidence type="ECO:0000256" key="5">
    <source>
        <dbReference type="ARBA" id="ARBA00023136"/>
    </source>
</evidence>
<evidence type="ECO:0000313" key="8">
    <source>
        <dbReference type="Proteomes" id="UP000253970"/>
    </source>
</evidence>
<feature type="transmembrane region" description="Helical" evidence="6">
    <location>
        <begin position="39"/>
        <end position="66"/>
    </location>
</feature>
<feature type="transmembrane region" description="Helical" evidence="6">
    <location>
        <begin position="410"/>
        <end position="429"/>
    </location>
</feature>
<feature type="transmembrane region" description="Helical" evidence="6">
    <location>
        <begin position="281"/>
        <end position="298"/>
    </location>
</feature>
<dbReference type="EMBL" id="PPTU01000011">
    <property type="protein sequence ID" value="RDB69990.1"/>
    <property type="molecule type" value="Genomic_DNA"/>
</dbReference>
<dbReference type="Pfam" id="PF00939">
    <property type="entry name" value="Na_sulph_symp"/>
    <property type="match status" value="1"/>
</dbReference>
<dbReference type="GO" id="GO:0016020">
    <property type="term" value="C:membrane"/>
    <property type="evidence" value="ECO:0007669"/>
    <property type="project" value="UniProtKB-SubCell"/>
</dbReference>
<dbReference type="GO" id="GO:0022857">
    <property type="term" value="F:transmembrane transporter activity"/>
    <property type="evidence" value="ECO:0007669"/>
    <property type="project" value="InterPro"/>
</dbReference>
<evidence type="ECO:0008006" key="9">
    <source>
        <dbReference type="Google" id="ProtNLM"/>
    </source>
</evidence>
<evidence type="ECO:0000256" key="6">
    <source>
        <dbReference type="SAM" id="Phobius"/>
    </source>
</evidence>
<keyword evidence="4 6" id="KW-1133">Transmembrane helix</keyword>
<keyword evidence="5 6" id="KW-0472">Membrane</keyword>
<reference evidence="7 8" key="1">
    <citation type="journal article" date="2018" name="Elife">
        <title>Discovery and characterization of a prevalent human gut bacterial enzyme sufficient for the inactivation of a family of plant toxins.</title>
        <authorList>
            <person name="Koppel N."/>
            <person name="Bisanz J.E."/>
            <person name="Pandelia M.E."/>
            <person name="Turnbaugh P.J."/>
            <person name="Balskus E.P."/>
        </authorList>
    </citation>
    <scope>NUCLEOTIDE SEQUENCE [LARGE SCALE GENOMIC DNA]</scope>
    <source>
        <strain evidence="7 8">W1 BHI 6</strain>
    </source>
</reference>
<gene>
    <name evidence="7" type="ORF">C1875_08360</name>
</gene>
<protein>
    <recommendedName>
        <fullName evidence="9">Sodium:sulfate symporter</fullName>
    </recommendedName>
</protein>
<evidence type="ECO:0000256" key="4">
    <source>
        <dbReference type="ARBA" id="ARBA00022989"/>
    </source>
</evidence>
<name>A0A369MDV7_EGGLN</name>
<comment type="subcellular location">
    <subcellularLocation>
        <location evidence="1">Membrane</location>
        <topology evidence="1">Multi-pass membrane protein</topology>
    </subcellularLocation>
</comment>
<feature type="transmembrane region" description="Helical" evidence="6">
    <location>
        <begin position="310"/>
        <end position="335"/>
    </location>
</feature>
<dbReference type="AlphaFoldDB" id="A0A369MDV7"/>
<dbReference type="InterPro" id="IPR030676">
    <property type="entry name" value="CitT-rel"/>
</dbReference>
<comment type="similarity">
    <text evidence="2">Belongs to the SLC13A/DASS transporter (TC 2.A.47) family. DIT1 subfamily.</text>
</comment>
<accession>A0A369MDV7</accession>
<proteinExistence type="inferred from homology"/>
<feature type="transmembrane region" description="Helical" evidence="6">
    <location>
        <begin position="259"/>
        <end position="275"/>
    </location>
</feature>
<feature type="transmembrane region" description="Helical" evidence="6">
    <location>
        <begin position="214"/>
        <end position="233"/>
    </location>
</feature>
<sequence>MKEFSRKNLVLLVVSIAVGVVIAHIPPPEGLDSVGMTYLGIFVGMLVALISNAVPSWAACLGALALMVAFRVGTVAEVFSAFGGSIVWLMIAVFTFAAAIENSGLLTRLALKMLSVFPKNYRGQVLSLMAAGLVISPLIPSNNAKTNLLVPMATEMTKQVGYEKKSGPALGLLTAVFIPPYIGSHAFLTGSANVAFMLGVIGLSFSWVGYLSMTWVWLILLLVGTYIFCMVFCRPKEKLNLPASYFSDKYKELGKMKKEEWVALVVIAVCLVLWIGNFFDAGMVALLGGIVLCAFGILKPSDFQTRIPWGLIMFIGAIISIAGFMSPLGVSAWIATVLGPIVSPVISNVWIFVPVLLIITWVLRAFIPAQGPCLIILFSIFGPLLPDAGISLFILGFVEYIGGNIWFNSFMNPFVIGTLGVAGNEYVTIKEFKKSAYAYAVISIVAMMGSIPLWMAMGLC</sequence>
<comment type="caution">
    <text evidence="7">The sequence shown here is derived from an EMBL/GenBank/DDBJ whole genome shotgun (WGS) entry which is preliminary data.</text>
</comment>
<evidence type="ECO:0000256" key="3">
    <source>
        <dbReference type="ARBA" id="ARBA00022692"/>
    </source>
</evidence>
<dbReference type="Proteomes" id="UP000253970">
    <property type="component" value="Unassembled WGS sequence"/>
</dbReference>
<feature type="transmembrane region" description="Helical" evidence="6">
    <location>
        <begin position="375"/>
        <end position="398"/>
    </location>
</feature>
<dbReference type="InterPro" id="IPR001898">
    <property type="entry name" value="SLC13A/DASS"/>
</dbReference>
<organism evidence="7 8">
    <name type="scientific">Eggerthella lenta</name>
    <name type="common">Eubacterium lentum</name>
    <dbReference type="NCBI Taxonomy" id="84112"/>
    <lineage>
        <taxon>Bacteria</taxon>
        <taxon>Bacillati</taxon>
        <taxon>Actinomycetota</taxon>
        <taxon>Coriobacteriia</taxon>
        <taxon>Eggerthellales</taxon>
        <taxon>Eggerthellaceae</taxon>
        <taxon>Eggerthella</taxon>
    </lineage>
</organism>
<dbReference type="RefSeq" id="WP_114533876.1">
    <property type="nucleotide sequence ID" value="NZ_CP089333.1"/>
</dbReference>
<evidence type="ECO:0000313" key="7">
    <source>
        <dbReference type="EMBL" id="RDB69990.1"/>
    </source>
</evidence>